<keyword evidence="2" id="KW-1185">Reference proteome</keyword>
<gene>
    <name evidence="1" type="primary">ABSGL_00457.1 scaffold 610</name>
</gene>
<evidence type="ECO:0000313" key="1">
    <source>
        <dbReference type="EMBL" id="SAL95152.1"/>
    </source>
</evidence>
<proteinExistence type="predicted"/>
<accession>A0A163ISZ7</accession>
<dbReference type="EMBL" id="LT550203">
    <property type="protein sequence ID" value="SAL95152.1"/>
    <property type="molecule type" value="Genomic_DNA"/>
</dbReference>
<dbReference type="InParanoid" id="A0A163ISZ7"/>
<sequence length="313" mass="34996">MPKQFTLRKYLPTTINDFSESIEVPAPVPDNRATEAIIGLTDEEGLTLQALARLDVYVTDGFPSTVDGLRIARKRILDVKGVVDTDIKKYKVSKSLLAEYASNMRGFRTTLMTAVKNQVSKYDFKRGSDKFAGDDECADMLAYIKVDGRFMHKNFDVNEPIFTSEFFLTIYSVVYLNKKAHDPRLVFADTCAPSMCLLLCAINHYLSERTADLNNAASSPSPSPSSSLEEDRPAKIRRLHAGMEFKEGCLGEKVYKLLLDETKPMKVKALNAGKSIDWTDAVETFQHRLATVCGPPPVIEEINDEDLIMAAFM</sequence>
<dbReference type="Proteomes" id="UP000078561">
    <property type="component" value="Unassembled WGS sequence"/>
</dbReference>
<reference evidence="1" key="1">
    <citation type="submission" date="2016-04" db="EMBL/GenBank/DDBJ databases">
        <authorList>
            <person name="Evans L.H."/>
            <person name="Alamgir A."/>
            <person name="Owens N."/>
            <person name="Weber N.D."/>
            <person name="Virtaneva K."/>
            <person name="Barbian K."/>
            <person name="Babar A."/>
            <person name="Rosenke K."/>
        </authorList>
    </citation>
    <scope>NUCLEOTIDE SEQUENCE [LARGE SCALE GENOMIC DNA]</scope>
    <source>
        <strain evidence="1">CBS 101.48</strain>
    </source>
</reference>
<name>A0A163ISZ7_ABSGL</name>
<dbReference type="AlphaFoldDB" id="A0A163ISZ7"/>
<organism evidence="1">
    <name type="scientific">Absidia glauca</name>
    <name type="common">Pin mould</name>
    <dbReference type="NCBI Taxonomy" id="4829"/>
    <lineage>
        <taxon>Eukaryota</taxon>
        <taxon>Fungi</taxon>
        <taxon>Fungi incertae sedis</taxon>
        <taxon>Mucoromycota</taxon>
        <taxon>Mucoromycotina</taxon>
        <taxon>Mucoromycetes</taxon>
        <taxon>Mucorales</taxon>
        <taxon>Cunninghamellaceae</taxon>
        <taxon>Absidia</taxon>
    </lineage>
</organism>
<evidence type="ECO:0000313" key="2">
    <source>
        <dbReference type="Proteomes" id="UP000078561"/>
    </source>
</evidence>
<protein>
    <submittedName>
        <fullName evidence="1">Uncharacterized protein</fullName>
    </submittedName>
</protein>